<protein>
    <recommendedName>
        <fullName evidence="8 9">Outer membrane protein assembly factor BamA</fullName>
    </recommendedName>
</protein>
<dbReference type="InterPro" id="IPR010827">
    <property type="entry name" value="BamA/TamA_POTRA"/>
</dbReference>
<dbReference type="HAMAP" id="MF_01430">
    <property type="entry name" value="OM_assembly_BamA"/>
    <property type="match status" value="1"/>
</dbReference>
<dbReference type="PANTHER" id="PTHR12815">
    <property type="entry name" value="SORTING AND ASSEMBLY MACHINERY SAMM50 PROTEIN FAMILY MEMBER"/>
    <property type="match status" value="1"/>
</dbReference>
<dbReference type="PIRSF" id="PIRSF006076">
    <property type="entry name" value="OM_assembly_OMP85"/>
    <property type="match status" value="1"/>
</dbReference>
<comment type="function">
    <text evidence="8">Part of the outer membrane protein assembly complex, which is involved in assembly and insertion of beta-barrel proteins into the outer membrane.</text>
</comment>
<comment type="subcellular location">
    <subcellularLocation>
        <location evidence="8">Cell outer membrane</location>
    </subcellularLocation>
    <subcellularLocation>
        <location evidence="1">Membrane</location>
    </subcellularLocation>
</comment>
<evidence type="ECO:0000256" key="3">
    <source>
        <dbReference type="ARBA" id="ARBA00022692"/>
    </source>
</evidence>
<feature type="domain" description="POTRA" evidence="10">
    <location>
        <begin position="367"/>
        <end position="440"/>
    </location>
</feature>
<dbReference type="GO" id="GO:0051205">
    <property type="term" value="P:protein insertion into membrane"/>
    <property type="evidence" value="ECO:0007669"/>
    <property type="project" value="UniProtKB-UniRule"/>
</dbReference>
<evidence type="ECO:0000256" key="2">
    <source>
        <dbReference type="ARBA" id="ARBA00022452"/>
    </source>
</evidence>
<evidence type="ECO:0000256" key="8">
    <source>
        <dbReference type="HAMAP-Rule" id="MF_01430"/>
    </source>
</evidence>
<dbReference type="Gene3D" id="2.40.160.50">
    <property type="entry name" value="membrane protein fhac: a member of the omp85/tpsb transporter family"/>
    <property type="match status" value="1"/>
</dbReference>
<keyword evidence="3 8" id="KW-0812">Transmembrane</keyword>
<comment type="similarity">
    <text evidence="8">Belongs to the BamA family.</text>
</comment>
<feature type="domain" description="POTRA" evidence="10">
    <location>
        <begin position="113"/>
        <end position="190"/>
    </location>
</feature>
<dbReference type="Gene3D" id="3.10.20.310">
    <property type="entry name" value="membrane protein fhac"/>
    <property type="match status" value="5"/>
</dbReference>
<evidence type="ECO:0000259" key="10">
    <source>
        <dbReference type="PROSITE" id="PS51779"/>
    </source>
</evidence>
<dbReference type="InterPro" id="IPR039910">
    <property type="entry name" value="D15-like"/>
</dbReference>
<dbReference type="PANTHER" id="PTHR12815:SF23">
    <property type="entry name" value="OUTER MEMBRANE PROTEIN ASSEMBLY FACTOR BAMA"/>
    <property type="match status" value="1"/>
</dbReference>
<dbReference type="Pfam" id="PF07244">
    <property type="entry name" value="POTRA"/>
    <property type="match status" value="4"/>
</dbReference>
<dbReference type="InterPro" id="IPR023707">
    <property type="entry name" value="OM_assembly_BamA"/>
</dbReference>
<dbReference type="NCBIfam" id="TIGR03303">
    <property type="entry name" value="OM_YaeT"/>
    <property type="match status" value="1"/>
</dbReference>
<evidence type="ECO:0000256" key="1">
    <source>
        <dbReference type="ARBA" id="ARBA00004370"/>
    </source>
</evidence>
<sequence precursor="true">MAIIERMTRMARGLAVIAVCMAAAMLGPSAAQAQQGAAAAGARGPTVTDIVVLGNQRIEPATVISYLTLKVGDPISEAALNQSVRQLYDTGLFRDAAVAVDGGKLLVQVAENPSINRINFEGNDLISDEQMLAIISSRPRRSFTRAQAEADAQALIDNYRATGRYGAVVEPVIIELPENRVDLVFEISEGDVTEIYRIDFVGNEQFSDGRLRGVIDTSESGFLGFILNSDVYDPDRLEFDKQLLRRFYLSQGFADFTVLSAVAELAPDREGFYITFTVEEGELYTFGEFEVINSAPALDPEDFQALIPEGLTGQTYDATQVEAIIEDMVYLAGQQGFAFMDVRPRARRNEAERTIDVAFELVEGPRVYVERIDIEGNDRTLDRVIRRQFEIVEGDAFNARAVEQARGRIRALGFFADVDVRTERGATDDRAVIKVEVEEQSTGSINFGLGFSSAVGPTGEISIQEANFLGRGQFARARVRVAEDSQIVDFTFEEPAFLDRDLRLGLNAFYRDEDLDDESSYEITSIGFIPSIAFPVSEPGRLRLFYEISNDDIRDLDDNVSPLIQRDEGDKLTSAIGFRYTHDLRDDPIETTSGYFLTFEQTFAGLGGDAQYSRSVVSAKGWTSFFADDVIASIELEGGAVYSTRKDLEVNERFFIGGDSLRGFAYGGIGPRDQSLGVDGKKRDDALGGDFYAVGRAEVSFPVGLPEEFGIHGGLFADVGTLWGLDDNSARDTNVDSASNGLDITVDDSAHLRAAVGASIFWDSGFGPLRLNFAIPVKKQSGDETEFFRLTVGTRF</sequence>
<evidence type="ECO:0000256" key="4">
    <source>
        <dbReference type="ARBA" id="ARBA00022729"/>
    </source>
</evidence>
<keyword evidence="6 8" id="KW-0472">Membrane</keyword>
<feature type="domain" description="POTRA" evidence="10">
    <location>
        <begin position="45"/>
        <end position="112"/>
    </location>
</feature>
<keyword evidence="7 8" id="KW-0998">Cell outer membrane</keyword>
<accession>A0A7L5BUU7</accession>
<dbReference type="InterPro" id="IPR034746">
    <property type="entry name" value="POTRA"/>
</dbReference>
<dbReference type="EMBL" id="CP049056">
    <property type="protein sequence ID" value="QIE56080.1"/>
    <property type="molecule type" value="Genomic_DNA"/>
</dbReference>
<dbReference type="PROSITE" id="PS51779">
    <property type="entry name" value="POTRA"/>
    <property type="match status" value="3"/>
</dbReference>
<dbReference type="GO" id="GO:0009279">
    <property type="term" value="C:cell outer membrane"/>
    <property type="evidence" value="ECO:0007669"/>
    <property type="project" value="UniProtKB-SubCell"/>
</dbReference>
<name>A0A7L5BUU7_9RHOB</name>
<gene>
    <name evidence="8 11" type="primary">bamA</name>
    <name evidence="11" type="ORF">G5B40_11810</name>
</gene>
<dbReference type="InterPro" id="IPR000184">
    <property type="entry name" value="Bac_surfAg_D15"/>
</dbReference>
<reference evidence="11 12" key="1">
    <citation type="submission" date="2020-02" db="EMBL/GenBank/DDBJ databases">
        <title>complete genome sequence of Rhodobacteraceae bacterium.</title>
        <authorList>
            <person name="Park J."/>
            <person name="Kim Y.-S."/>
            <person name="Kim K.-H."/>
        </authorList>
    </citation>
    <scope>NUCLEOTIDE SEQUENCE [LARGE SCALE GENOMIC DNA]</scope>
    <source>
        <strain evidence="11 12">RR4-56</strain>
    </source>
</reference>
<evidence type="ECO:0000313" key="12">
    <source>
        <dbReference type="Proteomes" id="UP000503336"/>
    </source>
</evidence>
<keyword evidence="2 8" id="KW-1134">Transmembrane beta strand</keyword>
<keyword evidence="5 8" id="KW-0677">Repeat</keyword>
<keyword evidence="4 8" id="KW-0732">Signal</keyword>
<evidence type="ECO:0000256" key="9">
    <source>
        <dbReference type="NCBIfam" id="TIGR03303"/>
    </source>
</evidence>
<dbReference type="GO" id="GO:0043165">
    <property type="term" value="P:Gram-negative-bacterium-type cell outer membrane assembly"/>
    <property type="evidence" value="ECO:0007669"/>
    <property type="project" value="UniProtKB-UniRule"/>
</dbReference>
<feature type="signal peptide" evidence="8">
    <location>
        <begin position="1"/>
        <end position="33"/>
    </location>
</feature>
<feature type="chain" id="PRO_5029993094" description="Outer membrane protein assembly factor BamA" evidence="8">
    <location>
        <begin position="34"/>
        <end position="796"/>
    </location>
</feature>
<dbReference type="AlphaFoldDB" id="A0A7L5BUU7"/>
<keyword evidence="12" id="KW-1185">Reference proteome</keyword>
<comment type="subunit">
    <text evidence="8">Part of the Bam complex.</text>
</comment>
<evidence type="ECO:0000313" key="11">
    <source>
        <dbReference type="EMBL" id="QIE56080.1"/>
    </source>
</evidence>
<dbReference type="KEGG" id="hdh:G5B40_11810"/>
<evidence type="ECO:0000256" key="7">
    <source>
        <dbReference type="ARBA" id="ARBA00023237"/>
    </source>
</evidence>
<organism evidence="11 12">
    <name type="scientific">Pikeienuella piscinae</name>
    <dbReference type="NCBI Taxonomy" id="2748098"/>
    <lineage>
        <taxon>Bacteria</taxon>
        <taxon>Pseudomonadati</taxon>
        <taxon>Pseudomonadota</taxon>
        <taxon>Alphaproteobacteria</taxon>
        <taxon>Rhodobacterales</taxon>
        <taxon>Paracoccaceae</taxon>
        <taxon>Pikeienuella</taxon>
    </lineage>
</organism>
<dbReference type="Proteomes" id="UP000503336">
    <property type="component" value="Chromosome"/>
</dbReference>
<evidence type="ECO:0000256" key="6">
    <source>
        <dbReference type="ARBA" id="ARBA00023136"/>
    </source>
</evidence>
<dbReference type="Pfam" id="PF01103">
    <property type="entry name" value="Omp85"/>
    <property type="match status" value="1"/>
</dbReference>
<evidence type="ECO:0000256" key="5">
    <source>
        <dbReference type="ARBA" id="ARBA00022737"/>
    </source>
</evidence>
<dbReference type="RefSeq" id="WP_165098836.1">
    <property type="nucleotide sequence ID" value="NZ_CP049056.1"/>
</dbReference>
<proteinExistence type="inferred from homology"/>